<feature type="compositionally biased region" description="Polar residues" evidence="1">
    <location>
        <begin position="672"/>
        <end position="692"/>
    </location>
</feature>
<feature type="region of interest" description="Disordered" evidence="1">
    <location>
        <begin position="819"/>
        <end position="866"/>
    </location>
</feature>
<feature type="compositionally biased region" description="Low complexity" evidence="1">
    <location>
        <begin position="1"/>
        <end position="13"/>
    </location>
</feature>
<feature type="compositionally biased region" description="Low complexity" evidence="1">
    <location>
        <begin position="725"/>
        <end position="737"/>
    </location>
</feature>
<feature type="domain" description="Spt20-like SEP" evidence="2">
    <location>
        <begin position="71"/>
        <end position="342"/>
    </location>
</feature>
<feature type="compositionally biased region" description="Basic and acidic residues" evidence="1">
    <location>
        <begin position="210"/>
        <end position="233"/>
    </location>
</feature>
<feature type="compositionally biased region" description="Low complexity" evidence="1">
    <location>
        <begin position="757"/>
        <end position="774"/>
    </location>
</feature>
<feature type="compositionally biased region" description="Gly residues" evidence="1">
    <location>
        <begin position="824"/>
        <end position="860"/>
    </location>
</feature>
<feature type="compositionally biased region" description="Low complexity" evidence="1">
    <location>
        <begin position="286"/>
        <end position="295"/>
    </location>
</feature>
<dbReference type="GO" id="GO:0031124">
    <property type="term" value="P:mRNA 3'-end processing"/>
    <property type="evidence" value="ECO:0007669"/>
    <property type="project" value="TreeGrafter"/>
</dbReference>
<dbReference type="GO" id="GO:0000993">
    <property type="term" value="F:RNA polymerase II complex binding"/>
    <property type="evidence" value="ECO:0007669"/>
    <property type="project" value="TreeGrafter"/>
</dbReference>
<dbReference type="PANTHER" id="PTHR12460">
    <property type="entry name" value="CYCLIN-DEPENDENT KINASE INHIBITOR-RELATED PROTEIN"/>
    <property type="match status" value="1"/>
</dbReference>
<feature type="compositionally biased region" description="Low complexity" evidence="1">
    <location>
        <begin position="935"/>
        <end position="945"/>
    </location>
</feature>
<evidence type="ECO:0000313" key="3">
    <source>
        <dbReference type="EMBL" id="KAF2717298.1"/>
    </source>
</evidence>
<evidence type="ECO:0000256" key="1">
    <source>
        <dbReference type="SAM" id="MobiDB-lite"/>
    </source>
</evidence>
<feature type="region of interest" description="Disordered" evidence="1">
    <location>
        <begin position="266"/>
        <end position="298"/>
    </location>
</feature>
<evidence type="ECO:0000313" key="4">
    <source>
        <dbReference type="Proteomes" id="UP000799441"/>
    </source>
</evidence>
<name>A0A9P4UL00_9PEZI</name>
<reference evidence="3" key="1">
    <citation type="journal article" date="2020" name="Stud. Mycol.">
        <title>101 Dothideomycetes genomes: a test case for predicting lifestyles and emergence of pathogens.</title>
        <authorList>
            <person name="Haridas S."/>
            <person name="Albert R."/>
            <person name="Binder M."/>
            <person name="Bloem J."/>
            <person name="Labutti K."/>
            <person name="Salamov A."/>
            <person name="Andreopoulos B."/>
            <person name="Baker S."/>
            <person name="Barry K."/>
            <person name="Bills G."/>
            <person name="Bluhm B."/>
            <person name="Cannon C."/>
            <person name="Castanera R."/>
            <person name="Culley D."/>
            <person name="Daum C."/>
            <person name="Ezra D."/>
            <person name="Gonzalez J."/>
            <person name="Henrissat B."/>
            <person name="Kuo A."/>
            <person name="Liang C."/>
            <person name="Lipzen A."/>
            <person name="Lutzoni F."/>
            <person name="Magnuson J."/>
            <person name="Mondo S."/>
            <person name="Nolan M."/>
            <person name="Ohm R."/>
            <person name="Pangilinan J."/>
            <person name="Park H.-J."/>
            <person name="Ramirez L."/>
            <person name="Alfaro M."/>
            <person name="Sun H."/>
            <person name="Tritt A."/>
            <person name="Yoshinaga Y."/>
            <person name="Zwiers L.-H."/>
            <person name="Turgeon B."/>
            <person name="Goodwin S."/>
            <person name="Spatafora J."/>
            <person name="Crous P."/>
            <person name="Grigoriev I."/>
        </authorList>
    </citation>
    <scope>NUCLEOTIDE SEQUENCE</scope>
    <source>
        <strain evidence="3">CBS 116435</strain>
    </source>
</reference>
<keyword evidence="4" id="KW-1185">Reference proteome</keyword>
<dbReference type="AlphaFoldDB" id="A0A9P4UL00"/>
<feature type="region of interest" description="Disordered" evidence="1">
    <location>
        <begin position="188"/>
        <end position="241"/>
    </location>
</feature>
<protein>
    <recommendedName>
        <fullName evidence="2">Spt20-like SEP domain-containing protein</fullName>
    </recommendedName>
</protein>
<feature type="compositionally biased region" description="Basic and acidic residues" evidence="1">
    <location>
        <begin position="427"/>
        <end position="451"/>
    </location>
</feature>
<dbReference type="PANTHER" id="PTHR12460:SF0">
    <property type="entry name" value="CID DOMAIN-CONTAINING PROTEIN-RELATED"/>
    <property type="match status" value="1"/>
</dbReference>
<dbReference type="Proteomes" id="UP000799441">
    <property type="component" value="Unassembled WGS sequence"/>
</dbReference>
<feature type="region of interest" description="Disordered" evidence="1">
    <location>
        <begin position="540"/>
        <end position="565"/>
    </location>
</feature>
<feature type="region of interest" description="Disordered" evidence="1">
    <location>
        <begin position="725"/>
        <end position="774"/>
    </location>
</feature>
<organism evidence="3 4">
    <name type="scientific">Polychaeton citri CBS 116435</name>
    <dbReference type="NCBI Taxonomy" id="1314669"/>
    <lineage>
        <taxon>Eukaryota</taxon>
        <taxon>Fungi</taxon>
        <taxon>Dikarya</taxon>
        <taxon>Ascomycota</taxon>
        <taxon>Pezizomycotina</taxon>
        <taxon>Dothideomycetes</taxon>
        <taxon>Dothideomycetidae</taxon>
        <taxon>Capnodiales</taxon>
        <taxon>Capnodiaceae</taxon>
        <taxon>Polychaeton</taxon>
    </lineage>
</organism>
<accession>A0A9P4UL00</accession>
<gene>
    <name evidence="3" type="ORF">K431DRAFT_288680</name>
</gene>
<feature type="region of interest" description="Disordered" evidence="1">
    <location>
        <begin position="142"/>
        <end position="164"/>
    </location>
</feature>
<feature type="region of interest" description="Disordered" evidence="1">
    <location>
        <begin position="935"/>
        <end position="954"/>
    </location>
</feature>
<proteinExistence type="predicted"/>
<evidence type="ECO:0000259" key="2">
    <source>
        <dbReference type="Pfam" id="PF12090"/>
    </source>
</evidence>
<feature type="compositionally biased region" description="Basic and acidic residues" evidence="1">
    <location>
        <begin position="149"/>
        <end position="161"/>
    </location>
</feature>
<dbReference type="OrthoDB" id="1932706at2759"/>
<comment type="caution">
    <text evidence="3">The sequence shown here is derived from an EMBL/GenBank/DDBJ whole genome shotgun (WGS) entry which is preliminary data.</text>
</comment>
<dbReference type="InterPro" id="IPR046468">
    <property type="entry name" value="Spt20-like_SEP"/>
</dbReference>
<feature type="region of interest" description="Disordered" evidence="1">
    <location>
        <begin position="1"/>
        <end position="50"/>
    </location>
</feature>
<dbReference type="EMBL" id="MU003847">
    <property type="protein sequence ID" value="KAF2717298.1"/>
    <property type="molecule type" value="Genomic_DNA"/>
</dbReference>
<feature type="region of interest" description="Disordered" evidence="1">
    <location>
        <begin position="427"/>
        <end position="464"/>
    </location>
</feature>
<dbReference type="Pfam" id="PF12090">
    <property type="entry name" value="Spt20_SEP"/>
    <property type="match status" value="1"/>
</dbReference>
<feature type="compositionally biased region" description="Low complexity" evidence="1">
    <location>
        <begin position="540"/>
        <end position="552"/>
    </location>
</feature>
<feature type="region of interest" description="Disordered" evidence="1">
    <location>
        <begin position="632"/>
        <end position="657"/>
    </location>
</feature>
<feature type="region of interest" description="Disordered" evidence="1">
    <location>
        <begin position="672"/>
        <end position="693"/>
    </location>
</feature>
<sequence length="1036" mass="111148">MATTTSATATVSAKPTQAARHRRENSSRPSVATAKRALTGTGDETGNKRRKIEQEPLVRDNAYILSKFAGNPPSLIVHLYDDFWRLDGQESSFSYGQNSPMQVFLRRLREGAVPHELLPDLHQLGVQFYDGCLIVQVKNHRSAGVKPEGITERRGKDDDGNVRFSMHNWNEHITPSPYVPFPRKAQENHTFHKKGPSGESKTNGSMPPPDSKDPKKDGKNGKDDGQDKKDKPGPRVTTTVLHPTTLSMHVEMLMLAATPLVDLPNASAKKGKDGRTASIAQPPTPSLAAPSTPLSMSARKDGQKMCLEPEDLYKFEAERLVATAAPLYLEPVRDAKESDALIEALSHPLNSARPPSPKTRKRTTAELAAEDAAAAEIERRMLIMDERIKPAGLSSKGTTGESGQQAAMGGLAFGRFKTIELVRAQHEEKEAKRREEEARAAEARKAQEEARANSTASQAPNGNAGMATAAAAAAGAGNVGNLNQMPEAQRRLMQQRLHQHQRLTMQAAQQAQVQAQQEAQQRQQQQQQLQAQIQAQQQAQNNQQNAMQASQQSGHPPGSAGGMMAGQANVSMTQQSPIVRNQTPNTNLQSSPMIPQVGFPMTQSGSQQGMTAAGSPARPSSAVPMNHPINMTRNGSHQQGTPQMPHSTPQIPNRNMNNASAMGQRVLSGMSLNQQQPGTSSPADTSSLNAGTPMNPMVTPHMSNPGLQMAPGLTPDQIAILQQQQRQQHFAQQQAHLNSMGQGAMNAGSPANGMTPGQFSQARASGQQQQQYQAQVRHMMAQMMAQNPQMTQQLALQRAQAIIKARTMQQAQILQQNNMQNQGGNAGSPMAGGQGHPQQSGGGFGGTPQMGAGSMAGVGGDQQPQQHALMQARQQQIMAQQRTMQQQQQQGLQQLQQIASQHGGQIPQQVIPTLPQFLQLLLRQQQQQQLARMRAASAAQGQRAAPSANMPSTDDREQYMAALRQQKMFLGQMNGQGTGGGGMNMGGGAGGLNMGGQGFNGQGNDGSGEVNQRIALMQAALQGGGGGQRPGQGSGM</sequence>